<evidence type="ECO:0000313" key="2">
    <source>
        <dbReference type="Proteomes" id="UP000501568"/>
    </source>
</evidence>
<dbReference type="EMBL" id="CP049109">
    <property type="protein sequence ID" value="QIG80077.1"/>
    <property type="molecule type" value="Genomic_DNA"/>
</dbReference>
<gene>
    <name evidence="1" type="ORF">G5C33_09995</name>
</gene>
<name>A0A6G6Y5K1_9SPHN</name>
<dbReference type="Proteomes" id="UP000501568">
    <property type="component" value="Chromosome"/>
</dbReference>
<sequence>MTTATTTTTDVTITRTELENAVARLGGRVSWPRGRRPRPDAAVIARAEKPAEYWDAVEVPRLPEPGRLSRRVFEDFFAAIAAGDTLTARGLMPRVFGNDAQIAAIDRLPLIASTQGDLL</sequence>
<dbReference type="AlphaFoldDB" id="A0A6G6Y5K1"/>
<dbReference type="KEGG" id="spzr:G5C33_09995"/>
<evidence type="ECO:0000313" key="1">
    <source>
        <dbReference type="EMBL" id="QIG80077.1"/>
    </source>
</evidence>
<keyword evidence="2" id="KW-1185">Reference proteome</keyword>
<organism evidence="1 2">
    <name type="scientific">Stakelama tenebrarum</name>
    <dbReference type="NCBI Taxonomy" id="2711215"/>
    <lineage>
        <taxon>Bacteria</taxon>
        <taxon>Pseudomonadati</taxon>
        <taxon>Pseudomonadota</taxon>
        <taxon>Alphaproteobacteria</taxon>
        <taxon>Sphingomonadales</taxon>
        <taxon>Sphingomonadaceae</taxon>
        <taxon>Stakelama</taxon>
    </lineage>
</organism>
<accession>A0A6G6Y5K1</accession>
<proteinExistence type="predicted"/>
<reference evidence="1 2" key="1">
    <citation type="submission" date="2020-02" db="EMBL/GenBank/DDBJ databases">
        <authorList>
            <person name="Zheng R.K."/>
            <person name="Sun C.M."/>
        </authorList>
    </citation>
    <scope>NUCLEOTIDE SEQUENCE [LARGE SCALE GENOMIC DNA]</scope>
    <source>
        <strain evidence="2">zrk23</strain>
    </source>
</reference>
<protein>
    <submittedName>
        <fullName evidence="1">Uncharacterized protein</fullName>
    </submittedName>
</protein>
<dbReference type="RefSeq" id="WP_165327080.1">
    <property type="nucleotide sequence ID" value="NZ_CP049109.1"/>
</dbReference>